<organism evidence="13 14">
    <name type="scientific">Serinicoccus chungangensis</name>
    <dbReference type="NCBI Taxonomy" id="767452"/>
    <lineage>
        <taxon>Bacteria</taxon>
        <taxon>Bacillati</taxon>
        <taxon>Actinomycetota</taxon>
        <taxon>Actinomycetes</taxon>
        <taxon>Micrococcales</taxon>
        <taxon>Ornithinimicrobiaceae</taxon>
        <taxon>Serinicoccus</taxon>
    </lineage>
</organism>
<evidence type="ECO:0000313" key="14">
    <source>
        <dbReference type="Proteomes" id="UP000054837"/>
    </source>
</evidence>
<evidence type="ECO:0000256" key="6">
    <source>
        <dbReference type="ARBA" id="ARBA00022643"/>
    </source>
</evidence>
<dbReference type="GO" id="GO:0005886">
    <property type="term" value="C:plasma membrane"/>
    <property type="evidence" value="ECO:0007669"/>
    <property type="project" value="UniProtKB-SubCell"/>
</dbReference>
<name>A0A0W8IH34_9MICO</name>
<feature type="binding site" evidence="11">
    <location>
        <position position="292"/>
    </location>
    <ligand>
        <name>FMN</name>
        <dbReference type="ChEBI" id="CHEBI:58210"/>
    </ligand>
</feature>
<evidence type="ECO:0000256" key="9">
    <source>
        <dbReference type="ARBA" id="ARBA00023136"/>
    </source>
</evidence>
<dbReference type="GO" id="GO:0005737">
    <property type="term" value="C:cytoplasm"/>
    <property type="evidence" value="ECO:0007669"/>
    <property type="project" value="InterPro"/>
</dbReference>
<evidence type="ECO:0000256" key="3">
    <source>
        <dbReference type="ARBA" id="ARBA00005161"/>
    </source>
</evidence>
<evidence type="ECO:0000256" key="11">
    <source>
        <dbReference type="HAMAP-Rule" id="MF_00225"/>
    </source>
</evidence>
<dbReference type="GO" id="GO:0044205">
    <property type="term" value="P:'de novo' UMP biosynthetic process"/>
    <property type="evidence" value="ECO:0007669"/>
    <property type="project" value="UniProtKB-UniRule"/>
</dbReference>
<feature type="domain" description="Dihydroorotate dehydrogenase catalytic" evidence="12">
    <location>
        <begin position="73"/>
        <end position="350"/>
    </location>
</feature>
<feature type="binding site" evidence="11">
    <location>
        <begin position="88"/>
        <end position="92"/>
    </location>
    <ligand>
        <name>FMN</name>
        <dbReference type="ChEBI" id="CHEBI:58210"/>
    </ligand>
</feature>
<dbReference type="PROSITE" id="PS00912">
    <property type="entry name" value="DHODEHASE_2"/>
    <property type="match status" value="1"/>
</dbReference>
<feature type="active site" description="Nucleophile" evidence="11">
    <location>
        <position position="205"/>
    </location>
</feature>
<dbReference type="OrthoDB" id="9802377at2"/>
<evidence type="ECO:0000256" key="2">
    <source>
        <dbReference type="ARBA" id="ARBA00004370"/>
    </source>
</evidence>
<dbReference type="STRING" id="767452.AVL62_06515"/>
<feature type="binding site" evidence="11">
    <location>
        <position position="202"/>
    </location>
    <ligand>
        <name>substrate</name>
    </ligand>
</feature>
<evidence type="ECO:0000256" key="1">
    <source>
        <dbReference type="ARBA" id="ARBA00003125"/>
    </source>
</evidence>
<comment type="catalytic activity">
    <reaction evidence="10 11">
        <text>(S)-dihydroorotate + a quinone = orotate + a quinol</text>
        <dbReference type="Rhea" id="RHEA:30187"/>
        <dbReference type="ChEBI" id="CHEBI:24646"/>
        <dbReference type="ChEBI" id="CHEBI:30839"/>
        <dbReference type="ChEBI" id="CHEBI:30864"/>
        <dbReference type="ChEBI" id="CHEBI:132124"/>
        <dbReference type="EC" id="1.3.5.2"/>
    </reaction>
</comment>
<comment type="subunit">
    <text evidence="11">Monomer.</text>
</comment>
<dbReference type="Pfam" id="PF01180">
    <property type="entry name" value="DHO_dh"/>
    <property type="match status" value="1"/>
</dbReference>
<comment type="function">
    <text evidence="1 11">Catalyzes the conversion of dihydroorotate to orotate with quinone as electron acceptor.</text>
</comment>
<proteinExistence type="inferred from homology"/>
<sequence>MPASLPSAAAPRRVLGAAQRLGYRGVVRPVAWRLEAEQAHHLTVRGVDVLGRSALTRGLLCAGGAAVPAGPPVEVLGLRFAHRVGLAAGMDKDGRAVAGWGALGFGHVELGTVTARPQPGNPRPRLVRLPASRAVINRMGFNNEGVEALAARLRAARRAGSVRLPVGVSIGKSKVTPVEEAVEDYLASVRALTGLADYLAVNVSSPNTPGLRSLQDAGPLAELLTAVVRAADVPVLVKVAPDLTEPALEQAVGVAVDSGARGVIATNTTLSREGVAQVDAARAAAESGGLSGAPLTLRAREVVGRVRRWTDLPVIGVGGVLTGADAAALVDAGADLVQLYTGLVYAGPGLLADAVAATAPDGAR</sequence>
<comment type="cofactor">
    <cofactor evidence="11">
        <name>FMN</name>
        <dbReference type="ChEBI" id="CHEBI:58210"/>
    </cofactor>
    <text evidence="11">Binds 1 FMN per subunit.</text>
</comment>
<feature type="binding site" evidence="11">
    <location>
        <position position="207"/>
    </location>
    <ligand>
        <name>substrate</name>
    </ligand>
</feature>
<feature type="binding site" evidence="11">
    <location>
        <position position="92"/>
    </location>
    <ligand>
        <name>substrate</name>
    </ligand>
</feature>
<keyword evidence="11" id="KW-1003">Cell membrane</keyword>
<keyword evidence="7 11" id="KW-0665">Pyrimidine biosynthesis</keyword>
<feature type="binding site" evidence="11">
    <location>
        <begin position="137"/>
        <end position="141"/>
    </location>
    <ligand>
        <name>substrate</name>
    </ligand>
</feature>
<dbReference type="InterPro" id="IPR001295">
    <property type="entry name" value="Dihydroorotate_DH_CS"/>
</dbReference>
<evidence type="ECO:0000256" key="8">
    <source>
        <dbReference type="ARBA" id="ARBA00023002"/>
    </source>
</evidence>
<dbReference type="PANTHER" id="PTHR48109">
    <property type="entry name" value="DIHYDROOROTATE DEHYDROGENASE (QUINONE), MITOCHONDRIAL-RELATED"/>
    <property type="match status" value="1"/>
</dbReference>
<keyword evidence="9 11" id="KW-0472">Membrane</keyword>
<evidence type="ECO:0000256" key="4">
    <source>
        <dbReference type="ARBA" id="ARBA00005359"/>
    </source>
</evidence>
<comment type="pathway">
    <text evidence="3 11">Pyrimidine metabolism; UMP biosynthesis via de novo pathway; orotate from (S)-dihydroorotate (quinone route): step 1/1.</text>
</comment>
<feature type="binding site" evidence="11">
    <location>
        <begin position="267"/>
        <end position="268"/>
    </location>
    <ligand>
        <name>substrate</name>
    </ligand>
</feature>
<dbReference type="AlphaFoldDB" id="A0A0W8IH34"/>
<feature type="binding site" evidence="11">
    <location>
        <position position="319"/>
    </location>
    <ligand>
        <name>FMN</name>
        <dbReference type="ChEBI" id="CHEBI:58210"/>
    </ligand>
</feature>
<keyword evidence="8 11" id="KW-0560">Oxidoreductase</keyword>
<protein>
    <recommendedName>
        <fullName evidence="11">Dihydroorotate dehydrogenase (quinone)</fullName>
        <ecNumber evidence="11">1.3.5.2</ecNumber>
    </recommendedName>
    <alternativeName>
        <fullName evidence="11">DHOdehase</fullName>
        <shortName evidence="11">DHOD</shortName>
        <shortName evidence="11">DHODase</shortName>
    </alternativeName>
    <alternativeName>
        <fullName evidence="11">Dihydroorotate oxidase</fullName>
    </alternativeName>
</protein>
<keyword evidence="5 11" id="KW-0285">Flavoprotein</keyword>
<dbReference type="SUPFAM" id="SSF51395">
    <property type="entry name" value="FMN-linked oxidoreductases"/>
    <property type="match status" value="1"/>
</dbReference>
<feature type="binding site" evidence="11">
    <location>
        <position position="169"/>
    </location>
    <ligand>
        <name>FMN</name>
        <dbReference type="ChEBI" id="CHEBI:58210"/>
    </ligand>
</feature>
<gene>
    <name evidence="11" type="primary">pyrD</name>
    <name evidence="13" type="ORF">AVL62_06515</name>
</gene>
<dbReference type="EC" id="1.3.5.2" evidence="11"/>
<evidence type="ECO:0000259" key="12">
    <source>
        <dbReference type="Pfam" id="PF01180"/>
    </source>
</evidence>
<dbReference type="PANTHER" id="PTHR48109:SF4">
    <property type="entry name" value="DIHYDROOROTATE DEHYDROGENASE (QUINONE), MITOCHONDRIAL"/>
    <property type="match status" value="1"/>
</dbReference>
<feature type="binding site" evidence="11">
    <location>
        <begin position="340"/>
        <end position="341"/>
    </location>
    <ligand>
        <name>FMN</name>
        <dbReference type="ChEBI" id="CHEBI:58210"/>
    </ligand>
</feature>
<dbReference type="GO" id="GO:0006207">
    <property type="term" value="P:'de novo' pyrimidine nucleobase biosynthetic process"/>
    <property type="evidence" value="ECO:0007669"/>
    <property type="project" value="UniProtKB-UniRule"/>
</dbReference>
<comment type="similarity">
    <text evidence="4 11">Belongs to the dihydroorotate dehydrogenase family. Type 2 subfamily.</text>
</comment>
<dbReference type="CDD" id="cd04738">
    <property type="entry name" value="DHOD_2_like"/>
    <property type="match status" value="1"/>
</dbReference>
<evidence type="ECO:0000313" key="13">
    <source>
        <dbReference type="EMBL" id="KUG59327.1"/>
    </source>
</evidence>
<reference evidence="13 14" key="1">
    <citation type="submission" date="2015-12" db="EMBL/GenBank/DDBJ databases">
        <title>Serinicoccus chungangenesis strain CD08_5 genome sequencing and assembly.</title>
        <authorList>
            <person name="Chander A.M."/>
            <person name="Kaur G."/>
            <person name="Nair G.R."/>
            <person name="Dhawan D.K."/>
            <person name="Kochhar R.K."/>
            <person name="Mayilraj S."/>
            <person name="Bhadada S.K."/>
        </authorList>
    </citation>
    <scope>NUCLEOTIDE SEQUENCE [LARGE SCALE GENOMIC DNA]</scope>
    <source>
        <strain evidence="13 14">CD08_5</strain>
    </source>
</reference>
<dbReference type="NCBIfam" id="NF003652">
    <property type="entry name" value="PRK05286.2-5"/>
    <property type="match status" value="1"/>
</dbReference>
<evidence type="ECO:0000256" key="10">
    <source>
        <dbReference type="ARBA" id="ARBA00048639"/>
    </source>
</evidence>
<keyword evidence="14" id="KW-1185">Reference proteome</keyword>
<dbReference type="InterPro" id="IPR005720">
    <property type="entry name" value="Dihydroorotate_DH_cat"/>
</dbReference>
<dbReference type="InterPro" id="IPR005719">
    <property type="entry name" value="Dihydroorotate_DH_2"/>
</dbReference>
<dbReference type="HAMAP" id="MF_00225">
    <property type="entry name" value="DHO_dh_type2"/>
    <property type="match status" value="1"/>
</dbReference>
<feature type="binding site" evidence="11">
    <location>
        <position position="266"/>
    </location>
    <ligand>
        <name>FMN</name>
        <dbReference type="ChEBI" id="CHEBI:58210"/>
    </ligand>
</feature>
<dbReference type="NCBIfam" id="TIGR01036">
    <property type="entry name" value="pyrD_sub2"/>
    <property type="match status" value="1"/>
</dbReference>
<evidence type="ECO:0000256" key="7">
    <source>
        <dbReference type="ARBA" id="ARBA00022975"/>
    </source>
</evidence>
<dbReference type="UniPathway" id="UPA00070">
    <property type="reaction ID" value="UER00946"/>
</dbReference>
<dbReference type="EMBL" id="LQBL01000002">
    <property type="protein sequence ID" value="KUG59327.1"/>
    <property type="molecule type" value="Genomic_DNA"/>
</dbReference>
<comment type="subcellular location">
    <subcellularLocation>
        <location evidence="11">Cell membrane</location>
        <topology evidence="11">Peripheral membrane protein</topology>
    </subcellularLocation>
    <subcellularLocation>
        <location evidence="2">Membrane</location>
    </subcellularLocation>
</comment>
<dbReference type="RefSeq" id="WP_058889802.1">
    <property type="nucleotide sequence ID" value="NZ_LQBL01000002.1"/>
</dbReference>
<feature type="binding site" evidence="11">
    <location>
        <position position="202"/>
    </location>
    <ligand>
        <name>FMN</name>
        <dbReference type="ChEBI" id="CHEBI:58210"/>
    </ligand>
</feature>
<comment type="caution">
    <text evidence="13">The sequence shown here is derived from an EMBL/GenBank/DDBJ whole genome shotgun (WGS) entry which is preliminary data.</text>
</comment>
<dbReference type="Gene3D" id="3.20.20.70">
    <property type="entry name" value="Aldolase class I"/>
    <property type="match status" value="1"/>
</dbReference>
<dbReference type="InterPro" id="IPR013785">
    <property type="entry name" value="Aldolase_TIM"/>
</dbReference>
<keyword evidence="6 11" id="KW-0288">FMN</keyword>
<feature type="binding site" evidence="11">
    <location>
        <position position="238"/>
    </location>
    <ligand>
        <name>FMN</name>
        <dbReference type="ChEBI" id="CHEBI:58210"/>
    </ligand>
</feature>
<dbReference type="GO" id="GO:0106430">
    <property type="term" value="F:dihydroorotate dehydrogenase (quinone) activity"/>
    <property type="evidence" value="ECO:0007669"/>
    <property type="project" value="UniProtKB-EC"/>
</dbReference>
<dbReference type="PROSITE" id="PS00911">
    <property type="entry name" value="DHODEHASE_1"/>
    <property type="match status" value="1"/>
</dbReference>
<dbReference type="InterPro" id="IPR050074">
    <property type="entry name" value="DHO_dehydrogenase"/>
</dbReference>
<accession>A0A0W8IH34</accession>
<dbReference type="Proteomes" id="UP000054837">
    <property type="component" value="Unassembled WGS sequence"/>
</dbReference>
<feature type="binding site" evidence="11">
    <location>
        <position position="112"/>
    </location>
    <ligand>
        <name>FMN</name>
        <dbReference type="ChEBI" id="CHEBI:58210"/>
    </ligand>
</feature>
<evidence type="ECO:0000256" key="5">
    <source>
        <dbReference type="ARBA" id="ARBA00022630"/>
    </source>
</evidence>